<organism evidence="3 4">
    <name type="scientific">Spirosoma sordidisoli</name>
    <dbReference type="NCBI Taxonomy" id="2502893"/>
    <lineage>
        <taxon>Bacteria</taxon>
        <taxon>Pseudomonadati</taxon>
        <taxon>Bacteroidota</taxon>
        <taxon>Cytophagia</taxon>
        <taxon>Cytophagales</taxon>
        <taxon>Cytophagaceae</taxon>
        <taxon>Spirosoma</taxon>
    </lineage>
</organism>
<dbReference type="AlphaFoldDB" id="A0A4Q2UQ78"/>
<dbReference type="GO" id="GO:0005737">
    <property type="term" value="C:cytoplasm"/>
    <property type="evidence" value="ECO:0007669"/>
    <property type="project" value="TreeGrafter"/>
</dbReference>
<comment type="caution">
    <text evidence="3">The sequence shown here is derived from an EMBL/GenBank/DDBJ whole genome shotgun (WGS) entry which is preliminary data.</text>
</comment>
<comment type="similarity">
    <text evidence="1">Belongs to the PhzF family.</text>
</comment>
<feature type="active site" evidence="2">
    <location>
        <position position="51"/>
    </location>
</feature>
<dbReference type="PIRSF" id="PIRSF016184">
    <property type="entry name" value="PhzC_PhzF"/>
    <property type="match status" value="1"/>
</dbReference>
<accession>A0A4Q2UQ78</accession>
<sequence length="308" mass="33877">MITLPFFIVDVFASQRYQGNPLAVFDARNTPADVLTTELMLALAREINFQESTFVMGGSVERGFDVRIFTPEYEVPFAGHPTLGTSWVLAHHLAKTGIVPFSLNLGVGPVPVRWEGETPWLKAAQPRFGQTYDSADLARLLHLHPDAMDTDWPVEWVSTGLAYVMVPLRSLAAVRAIRLDKNELEAWLLANGLHKTNSPEGLHGSLYPFCRETYQATNQLNARMFCFEQGQVAEDPATGSAGSCLLAYLLRHRVFGLGPVQLRLEQGYEAGRPSLLELNGSLTSGGLFDLQIGGRVQYVASGTWAVAD</sequence>
<dbReference type="GO" id="GO:0016853">
    <property type="term" value="F:isomerase activity"/>
    <property type="evidence" value="ECO:0007669"/>
    <property type="project" value="TreeGrafter"/>
</dbReference>
<evidence type="ECO:0000313" key="3">
    <source>
        <dbReference type="EMBL" id="RYC71674.1"/>
    </source>
</evidence>
<protein>
    <submittedName>
        <fullName evidence="3">PhzF family phenazine biosynthesis protein</fullName>
    </submittedName>
</protein>
<evidence type="ECO:0000256" key="1">
    <source>
        <dbReference type="ARBA" id="ARBA00008270"/>
    </source>
</evidence>
<dbReference type="InterPro" id="IPR003719">
    <property type="entry name" value="Phenazine_PhzF-like"/>
</dbReference>
<reference evidence="3 4" key="1">
    <citation type="submission" date="2019-01" db="EMBL/GenBank/DDBJ databases">
        <title>Spirosoma flava sp. nov., a propanil-degrading bacterium isolated from herbicide-contaminated soil.</title>
        <authorList>
            <person name="Zhang L."/>
            <person name="Jiang J.-D."/>
        </authorList>
    </citation>
    <scope>NUCLEOTIDE SEQUENCE [LARGE SCALE GENOMIC DNA]</scope>
    <source>
        <strain evidence="3 4">TY50</strain>
    </source>
</reference>
<dbReference type="PANTHER" id="PTHR13774">
    <property type="entry name" value="PHENAZINE BIOSYNTHESIS PROTEIN"/>
    <property type="match status" value="1"/>
</dbReference>
<name>A0A4Q2UQ78_9BACT</name>
<dbReference type="Pfam" id="PF02567">
    <property type="entry name" value="PhzC-PhzF"/>
    <property type="match status" value="1"/>
</dbReference>
<dbReference type="Proteomes" id="UP000290407">
    <property type="component" value="Unassembled WGS sequence"/>
</dbReference>
<dbReference type="RefSeq" id="WP_129600595.1">
    <property type="nucleotide sequence ID" value="NZ_SBLB01000001.1"/>
</dbReference>
<dbReference type="PANTHER" id="PTHR13774:SF32">
    <property type="entry name" value="ANTISENSE-ENHANCING SEQUENCE 1"/>
    <property type="match status" value="1"/>
</dbReference>
<gene>
    <name evidence="3" type="ORF">EQG79_05960</name>
</gene>
<evidence type="ECO:0000256" key="2">
    <source>
        <dbReference type="PIRSR" id="PIRSR016184-1"/>
    </source>
</evidence>
<keyword evidence="4" id="KW-1185">Reference proteome</keyword>
<dbReference type="SUPFAM" id="SSF54506">
    <property type="entry name" value="Diaminopimelate epimerase-like"/>
    <property type="match status" value="1"/>
</dbReference>
<evidence type="ECO:0000313" key="4">
    <source>
        <dbReference type="Proteomes" id="UP000290407"/>
    </source>
</evidence>
<dbReference type="NCBIfam" id="TIGR00654">
    <property type="entry name" value="PhzF_family"/>
    <property type="match status" value="1"/>
</dbReference>
<proteinExistence type="inferred from homology"/>
<dbReference type="Gene3D" id="3.10.310.10">
    <property type="entry name" value="Diaminopimelate Epimerase, Chain A, domain 1"/>
    <property type="match status" value="2"/>
</dbReference>
<dbReference type="EMBL" id="SBLB01000001">
    <property type="protein sequence ID" value="RYC71674.1"/>
    <property type="molecule type" value="Genomic_DNA"/>
</dbReference>